<reference evidence="12" key="1">
    <citation type="submission" date="2016-02" db="EMBL/GenBank/DDBJ databases">
        <title>Comparative genomics of biotechnologically important yeasts.</title>
        <authorList>
            <consortium name="DOE Joint Genome Institute"/>
            <person name="Riley R."/>
            <person name="Haridas S."/>
            <person name="Wolfe K.H."/>
            <person name="Lopes M.R."/>
            <person name="Hittinger C.T."/>
            <person name="Goker M."/>
            <person name="Salamov A."/>
            <person name="Wisecaver J."/>
            <person name="Long T.M."/>
            <person name="Aerts A.L."/>
            <person name="Barry K."/>
            <person name="Choi C."/>
            <person name="Clum A."/>
            <person name="Coughlan A.Y."/>
            <person name="Deshpande S."/>
            <person name="Douglass A.P."/>
            <person name="Hanson S.J."/>
            <person name="Klenk H.-P."/>
            <person name="Labutti K."/>
            <person name="Lapidus A."/>
            <person name="Lindquist E."/>
            <person name="Lipzen A."/>
            <person name="Meier-Kolthoff J.P."/>
            <person name="Ohm R.A."/>
            <person name="Otillar R.P."/>
            <person name="Pangilinan J."/>
            <person name="Peng Y."/>
            <person name="Rokas A."/>
            <person name="Rosa C.A."/>
            <person name="Scheuner C."/>
            <person name="Sibirny A.A."/>
            <person name="Slot J.C."/>
            <person name="Stielow J.B."/>
            <person name="Sun H."/>
            <person name="Kurtzman C.P."/>
            <person name="Blackwell M."/>
            <person name="Jeffries T.W."/>
            <person name="Grigoriev I.V."/>
        </authorList>
    </citation>
    <scope>NUCLEOTIDE SEQUENCE [LARGE SCALE GENOMIC DNA]</scope>
    <source>
        <strain evidence="12">NRRL Y-17796</strain>
    </source>
</reference>
<comment type="subcellular location">
    <subcellularLocation>
        <location evidence="2">Nucleus membrane</location>
        <topology evidence="2">Peripheral membrane protein</topology>
        <orientation evidence="2">Nucleoplasmic side</orientation>
    </subcellularLocation>
    <subcellularLocation>
        <location evidence="1">Nucleus</location>
        <location evidence="1">Nuclear pore complex</location>
    </subcellularLocation>
</comment>
<name>A0A1E4TBB5_9ASCO</name>
<keyword evidence="4" id="KW-0509">mRNA transport</keyword>
<feature type="region of interest" description="Disordered" evidence="10">
    <location>
        <begin position="1"/>
        <end position="243"/>
    </location>
</feature>
<keyword evidence="9" id="KW-0175">Coiled coil</keyword>
<dbReference type="Pfam" id="PF13634">
    <property type="entry name" value="Nucleoporin_FG"/>
    <property type="match status" value="2"/>
</dbReference>
<evidence type="ECO:0000256" key="3">
    <source>
        <dbReference type="ARBA" id="ARBA00022448"/>
    </source>
</evidence>
<feature type="coiled-coil region" evidence="9">
    <location>
        <begin position="379"/>
        <end position="406"/>
    </location>
</feature>
<evidence type="ECO:0000256" key="4">
    <source>
        <dbReference type="ARBA" id="ARBA00022816"/>
    </source>
</evidence>
<dbReference type="InterPro" id="IPR024882">
    <property type="entry name" value="NUP58/p45/49"/>
</dbReference>
<evidence type="ECO:0000313" key="11">
    <source>
        <dbReference type="EMBL" id="ODV88993.1"/>
    </source>
</evidence>
<dbReference type="OrthoDB" id="2538017at2759"/>
<gene>
    <name evidence="11" type="ORF">CANCADRAFT_28790</name>
</gene>
<evidence type="ECO:0000256" key="10">
    <source>
        <dbReference type="SAM" id="MobiDB-lite"/>
    </source>
</evidence>
<evidence type="ECO:0000256" key="9">
    <source>
        <dbReference type="SAM" id="Coils"/>
    </source>
</evidence>
<protein>
    <submittedName>
        <fullName evidence="11">Uncharacterized protein</fullName>
    </submittedName>
</protein>
<dbReference type="GO" id="GO:0006606">
    <property type="term" value="P:protein import into nucleus"/>
    <property type="evidence" value="ECO:0007669"/>
    <property type="project" value="UniProtKB-ARBA"/>
</dbReference>
<keyword evidence="12" id="KW-1185">Reference proteome</keyword>
<dbReference type="EMBL" id="KV453843">
    <property type="protein sequence ID" value="ODV88993.1"/>
    <property type="molecule type" value="Genomic_DNA"/>
</dbReference>
<keyword evidence="7" id="KW-0906">Nuclear pore complex</keyword>
<organism evidence="11 12">
    <name type="scientific">Tortispora caseinolytica NRRL Y-17796</name>
    <dbReference type="NCBI Taxonomy" id="767744"/>
    <lineage>
        <taxon>Eukaryota</taxon>
        <taxon>Fungi</taxon>
        <taxon>Dikarya</taxon>
        <taxon>Ascomycota</taxon>
        <taxon>Saccharomycotina</taxon>
        <taxon>Trigonopsidomycetes</taxon>
        <taxon>Trigonopsidales</taxon>
        <taxon>Trigonopsidaceae</taxon>
        <taxon>Tortispora</taxon>
    </lineage>
</organism>
<keyword evidence="5" id="KW-0653">Protein transport</keyword>
<sequence>MFGRRNSMSSMPSSGGLFGANNTPSTPANNTSSVFGSKPANSGFSFGQSQQNQSTQTAQNVQTPFGQSTQGLFGQSNTSQVTPFGQSNTPQQPSLFGQSNNSQPSTFGQSNNTQPSLFGQSNNSQPSTFGQTNTAQPSLFGQTNNSQPSTFGQSSNTQSSLFGQSNNSQPSTFGQTNTTQPSLFGQSNNTQPSTFGQTNNSFSQPSLFGQSNASQFSSSGQTSNTLGSTGFGQASTQNSLFNKPQTGMFSAATQQPQAPVITALTRHSDLPIQAQKELEEIDSYISRQMQLCEQLTGQSDYHKELIDSVPFDVSVLSTKATAIQQALRQDASMLTSLKSDVDEATENGRLCFNLISSMRTPGVRLPFNDSLMPYFESQADKLKSRIDEYIDLLSEIERSADGIEKDTATSVSSKGPALAQALMTTLQDHYQVLLALGSRVAEIHDIVTKIS</sequence>
<dbReference type="GO" id="GO:0031965">
    <property type="term" value="C:nuclear membrane"/>
    <property type="evidence" value="ECO:0007669"/>
    <property type="project" value="UniProtKB-SubCell"/>
</dbReference>
<proteinExistence type="predicted"/>
<keyword evidence="8" id="KW-0539">Nucleus</keyword>
<feature type="compositionally biased region" description="Polar residues" evidence="10">
    <location>
        <begin position="60"/>
        <end position="243"/>
    </location>
</feature>
<evidence type="ECO:0000256" key="6">
    <source>
        <dbReference type="ARBA" id="ARBA00023010"/>
    </source>
</evidence>
<dbReference type="Proteomes" id="UP000095023">
    <property type="component" value="Unassembled WGS sequence"/>
</dbReference>
<evidence type="ECO:0000256" key="8">
    <source>
        <dbReference type="ARBA" id="ARBA00023242"/>
    </source>
</evidence>
<feature type="compositionally biased region" description="Low complexity" evidence="10">
    <location>
        <begin position="40"/>
        <end position="59"/>
    </location>
</feature>
<dbReference type="GO" id="GO:0051028">
    <property type="term" value="P:mRNA transport"/>
    <property type="evidence" value="ECO:0007669"/>
    <property type="project" value="UniProtKB-KW"/>
</dbReference>
<accession>A0A1E4TBB5</accession>
<evidence type="ECO:0000313" key="12">
    <source>
        <dbReference type="Proteomes" id="UP000095023"/>
    </source>
</evidence>
<evidence type="ECO:0000256" key="7">
    <source>
        <dbReference type="ARBA" id="ARBA00023132"/>
    </source>
</evidence>
<dbReference type="GO" id="GO:0017056">
    <property type="term" value="F:structural constituent of nuclear pore"/>
    <property type="evidence" value="ECO:0007669"/>
    <property type="project" value="InterPro"/>
</dbReference>
<evidence type="ECO:0000256" key="1">
    <source>
        <dbReference type="ARBA" id="ARBA00004567"/>
    </source>
</evidence>
<dbReference type="InterPro" id="IPR025574">
    <property type="entry name" value="Nucleoporin_FG_rpt"/>
</dbReference>
<dbReference type="PANTHER" id="PTHR13437">
    <property type="entry name" value="NUCLEOPORIN P58/P45 NUCLEOPORIN-LIKE PROTEIN 1"/>
    <property type="match status" value="1"/>
</dbReference>
<dbReference type="GO" id="GO:0008139">
    <property type="term" value="F:nuclear localization sequence binding"/>
    <property type="evidence" value="ECO:0007669"/>
    <property type="project" value="InterPro"/>
</dbReference>
<evidence type="ECO:0000256" key="5">
    <source>
        <dbReference type="ARBA" id="ARBA00022927"/>
    </source>
</evidence>
<keyword evidence="6" id="KW-0811">Translocation</keyword>
<feature type="compositionally biased region" description="Low complexity" evidence="10">
    <location>
        <begin position="20"/>
        <end position="33"/>
    </location>
</feature>
<dbReference type="PANTHER" id="PTHR13437:SF2">
    <property type="entry name" value="NUCLEOPORIN P58_P45"/>
    <property type="match status" value="1"/>
</dbReference>
<feature type="compositionally biased region" description="Polar residues" evidence="10">
    <location>
        <begin position="1"/>
        <end position="13"/>
    </location>
</feature>
<dbReference type="GO" id="GO:0044613">
    <property type="term" value="C:nuclear pore central transport channel"/>
    <property type="evidence" value="ECO:0007669"/>
    <property type="project" value="UniProtKB-ARBA"/>
</dbReference>
<evidence type="ECO:0000256" key="2">
    <source>
        <dbReference type="ARBA" id="ARBA00004620"/>
    </source>
</evidence>
<dbReference type="Gene3D" id="6.10.140.1350">
    <property type="match status" value="1"/>
</dbReference>
<keyword evidence="3" id="KW-0813">Transport</keyword>
<dbReference type="AlphaFoldDB" id="A0A1E4TBB5"/>